<dbReference type="PANTHER" id="PTHR22957:SF168">
    <property type="entry name" value="TBC DOMAIN-CONTAINING PROTEIN KINASE-LIKE PROTEIN"/>
    <property type="match status" value="1"/>
</dbReference>
<dbReference type="AlphaFoldDB" id="A0A8S4D1E8"/>
<protein>
    <submittedName>
        <fullName evidence="3">(diamondback moth) hypothetical protein</fullName>
    </submittedName>
</protein>
<dbReference type="SUPFAM" id="SSF47923">
    <property type="entry name" value="Ypt/Rab-GAP domain of gyp1p"/>
    <property type="match status" value="3"/>
</dbReference>
<dbReference type="SMART" id="SM00164">
    <property type="entry name" value="TBC"/>
    <property type="match status" value="1"/>
</dbReference>
<accession>A0A8S4D1E8</accession>
<comment type="caution">
    <text evidence="3">The sequence shown here is derived from an EMBL/GenBank/DDBJ whole genome shotgun (WGS) entry which is preliminary data.</text>
</comment>
<evidence type="ECO:0000313" key="4">
    <source>
        <dbReference type="Proteomes" id="UP000653454"/>
    </source>
</evidence>
<sequence>MYSVLLDGCTLGGKTPALFDRRVAHYTLDRLRARLAHIPPAHFHPLMHEPRHTGDAVSLPRIIRERDTEYQFYRILWFQRLLDGYPHTADLIKQEAATDIPPLLRAAVWAALLGVRGDVKDQYERVDKETPTPTDRQIDVDIPRCHQYSWRLAGGGAHAALRRLLKAWLATHPPAVYWQGLDSLTAPFLYLNFCDEVSYTWLHVSESVGLAPRRLLKAWLATHPPAVYWQGLDSLTAPFLYLNFCDEARAFACLSAFIPAYLHQFFLKDNSQVIREYLAKFRQTAAYHEPALAAHLADIGFVPELFAIPWFLTMFSHVFPLHKIFLIWDALTAGGARLPLALGAALLRRLRGLLLGAGFNECILLFSDLPEVDIPGSVENPLAYISAEIRTLLSALAPAPLLWDALTAGGARLPLALGAALLRRLRGLLLGAGFNECILLFSDLPEVDIPGSVEAAMPTVDIYVSRIHANMAHDNIMRYIKERSVGRTEQPVQVLAIERLQSAKQTDFKSFRLRVPADQQKVLLNKDFWPAGIVFRR</sequence>
<dbReference type="Pfam" id="PF00566">
    <property type="entry name" value="RabGAP-TBC"/>
    <property type="match status" value="2"/>
</dbReference>
<evidence type="ECO:0000313" key="3">
    <source>
        <dbReference type="EMBL" id="CAG9090392.1"/>
    </source>
</evidence>
<evidence type="ECO:0000256" key="1">
    <source>
        <dbReference type="ARBA" id="ARBA00022468"/>
    </source>
</evidence>
<dbReference type="PANTHER" id="PTHR22957">
    <property type="entry name" value="TBC1 DOMAIN FAMILY MEMBER GTPASE-ACTIVATING PROTEIN"/>
    <property type="match status" value="1"/>
</dbReference>
<feature type="domain" description="Rab-GAP TBC" evidence="2">
    <location>
        <begin position="99"/>
        <end position="335"/>
    </location>
</feature>
<dbReference type="InterPro" id="IPR000195">
    <property type="entry name" value="Rab-GAP-TBC_dom"/>
</dbReference>
<name>A0A8S4D1E8_PLUXY</name>
<keyword evidence="4" id="KW-1185">Reference proteome</keyword>
<dbReference type="GO" id="GO:0005096">
    <property type="term" value="F:GTPase activator activity"/>
    <property type="evidence" value="ECO:0007669"/>
    <property type="project" value="UniProtKB-KW"/>
</dbReference>
<reference evidence="3" key="1">
    <citation type="submission" date="2020-11" db="EMBL/GenBank/DDBJ databases">
        <authorList>
            <person name="Whiteford S."/>
        </authorList>
    </citation>
    <scope>NUCLEOTIDE SEQUENCE</scope>
</reference>
<organism evidence="3 4">
    <name type="scientific">Plutella xylostella</name>
    <name type="common">Diamondback moth</name>
    <name type="synonym">Plutella maculipennis</name>
    <dbReference type="NCBI Taxonomy" id="51655"/>
    <lineage>
        <taxon>Eukaryota</taxon>
        <taxon>Metazoa</taxon>
        <taxon>Ecdysozoa</taxon>
        <taxon>Arthropoda</taxon>
        <taxon>Hexapoda</taxon>
        <taxon>Insecta</taxon>
        <taxon>Pterygota</taxon>
        <taxon>Neoptera</taxon>
        <taxon>Endopterygota</taxon>
        <taxon>Lepidoptera</taxon>
        <taxon>Glossata</taxon>
        <taxon>Ditrysia</taxon>
        <taxon>Yponomeutoidea</taxon>
        <taxon>Plutellidae</taxon>
        <taxon>Plutella</taxon>
    </lineage>
</organism>
<dbReference type="Gene3D" id="1.10.472.80">
    <property type="entry name" value="Ypt/Rab-GAP domain of gyp1p, domain 3"/>
    <property type="match status" value="1"/>
</dbReference>
<gene>
    <name evidence="3" type="ORF">PLXY2_LOCUS681</name>
</gene>
<evidence type="ECO:0000259" key="2">
    <source>
        <dbReference type="PROSITE" id="PS50086"/>
    </source>
</evidence>
<dbReference type="InterPro" id="IPR035969">
    <property type="entry name" value="Rab-GAP_TBC_sf"/>
</dbReference>
<proteinExistence type="predicted"/>
<dbReference type="Gene3D" id="1.10.8.270">
    <property type="entry name" value="putative rabgap domain of human tbc1 domain family member 14 like domains"/>
    <property type="match status" value="2"/>
</dbReference>
<dbReference type="EMBL" id="CAJHNJ030000002">
    <property type="protein sequence ID" value="CAG9090392.1"/>
    <property type="molecule type" value="Genomic_DNA"/>
</dbReference>
<dbReference type="Proteomes" id="UP000653454">
    <property type="component" value="Unassembled WGS sequence"/>
</dbReference>
<dbReference type="PROSITE" id="PS50086">
    <property type="entry name" value="TBC_RABGAP"/>
    <property type="match status" value="1"/>
</dbReference>
<keyword evidence="1" id="KW-0343">GTPase activation</keyword>